<comment type="caution">
    <text evidence="1">The sequence shown here is derived from an EMBL/GenBank/DDBJ whole genome shotgun (WGS) entry which is preliminary data.</text>
</comment>
<dbReference type="AlphaFoldDB" id="A0A484GM49"/>
<dbReference type="EMBL" id="QWLN02005965">
    <property type="protein sequence ID" value="TEA36780.1"/>
    <property type="molecule type" value="Genomic_DNA"/>
</dbReference>
<evidence type="ECO:0000313" key="2">
    <source>
        <dbReference type="Proteomes" id="UP000295264"/>
    </source>
</evidence>
<accession>A0A484GM49</accession>
<dbReference type="Proteomes" id="UP000295264">
    <property type="component" value="Unassembled WGS sequence"/>
</dbReference>
<protein>
    <submittedName>
        <fullName evidence="1">Uncharacterized protein</fullName>
    </submittedName>
</protein>
<evidence type="ECO:0000313" key="1">
    <source>
        <dbReference type="EMBL" id="TEA36780.1"/>
    </source>
</evidence>
<feature type="non-terminal residue" evidence="1">
    <location>
        <position position="57"/>
    </location>
</feature>
<gene>
    <name evidence="1" type="ORF">DBR06_SOUSAS310203</name>
</gene>
<name>A0A484GM49_SOUCH</name>
<sequence length="57" mass="6017">LFVAEAVGERVESWDDKGVEHRCHLVSVRGVAGAGAQVHENDCPVKHGHGREVGATG</sequence>
<keyword evidence="2" id="KW-1185">Reference proteome</keyword>
<feature type="non-terminal residue" evidence="1">
    <location>
        <position position="1"/>
    </location>
</feature>
<organism evidence="1 2">
    <name type="scientific">Sousa chinensis</name>
    <name type="common">Indo-pacific humpbacked dolphin</name>
    <name type="synonym">Steno chinensis</name>
    <dbReference type="NCBI Taxonomy" id="103600"/>
    <lineage>
        <taxon>Eukaryota</taxon>
        <taxon>Metazoa</taxon>
        <taxon>Chordata</taxon>
        <taxon>Craniata</taxon>
        <taxon>Vertebrata</taxon>
        <taxon>Euteleostomi</taxon>
        <taxon>Mammalia</taxon>
        <taxon>Eutheria</taxon>
        <taxon>Laurasiatheria</taxon>
        <taxon>Artiodactyla</taxon>
        <taxon>Whippomorpha</taxon>
        <taxon>Cetacea</taxon>
        <taxon>Odontoceti</taxon>
        <taxon>Delphinidae</taxon>
        <taxon>Sousa</taxon>
    </lineage>
</organism>
<proteinExistence type="predicted"/>
<reference evidence="1 2" key="1">
    <citation type="journal article" date="2018" name="Genomics">
        <title>Molecular footprints of inshore aquatic adaptation in Indo-Pacific humpback dolphin (Sousa chinensis).</title>
        <authorList>
            <person name="Ming Y."/>
            <person name="Jian J."/>
            <person name="Yu F."/>
            <person name="Yu X."/>
            <person name="Wang J."/>
            <person name="Liu W."/>
        </authorList>
    </citation>
    <scope>NUCLEOTIDE SEQUENCE [LARGE SCALE GENOMIC DNA]</scope>
    <source>
        <strain evidence="1">MY-2018</strain>
        <tissue evidence="1">Skin</tissue>
    </source>
</reference>